<dbReference type="Gene3D" id="3.40.190.10">
    <property type="entry name" value="Periplasmic binding protein-like II"/>
    <property type="match status" value="2"/>
</dbReference>
<feature type="domain" description="Solute-binding protein family 3/N-terminal" evidence="4">
    <location>
        <begin position="40"/>
        <end position="254"/>
    </location>
</feature>
<comment type="caution">
    <text evidence="5">The sequence shown here is derived from an EMBL/GenBank/DDBJ whole genome shotgun (WGS) entry which is preliminary data.</text>
</comment>
<dbReference type="InterPro" id="IPR001638">
    <property type="entry name" value="Solute-binding_3/MltF_N"/>
</dbReference>
<organism evidence="5 6">
    <name type="scientific">Alkalimonas delamerensis</name>
    <dbReference type="NCBI Taxonomy" id="265981"/>
    <lineage>
        <taxon>Bacteria</taxon>
        <taxon>Pseudomonadati</taxon>
        <taxon>Pseudomonadota</taxon>
        <taxon>Gammaproteobacteria</taxon>
        <taxon>Alkalimonas</taxon>
    </lineage>
</organism>
<dbReference type="PANTHER" id="PTHR35936:SF25">
    <property type="entry name" value="ABC TRANSPORTER SUBSTRATE-BINDING PROTEIN"/>
    <property type="match status" value="1"/>
</dbReference>
<proteinExistence type="inferred from homology"/>
<feature type="chain" id="PRO_5046863952" evidence="3">
    <location>
        <begin position="21"/>
        <end position="257"/>
    </location>
</feature>
<accession>A0ABT9GSZ7</accession>
<evidence type="ECO:0000259" key="4">
    <source>
        <dbReference type="Pfam" id="PF00497"/>
    </source>
</evidence>
<keyword evidence="6" id="KW-1185">Reference proteome</keyword>
<dbReference type="SUPFAM" id="SSF53850">
    <property type="entry name" value="Periplasmic binding protein-like II"/>
    <property type="match status" value="1"/>
</dbReference>
<dbReference type="Proteomes" id="UP001236258">
    <property type="component" value="Unassembled WGS sequence"/>
</dbReference>
<reference evidence="5 6" key="1">
    <citation type="submission" date="2023-08" db="EMBL/GenBank/DDBJ databases">
        <authorList>
            <person name="Joshi A."/>
            <person name="Thite S."/>
        </authorList>
    </citation>
    <scope>NUCLEOTIDE SEQUENCE [LARGE SCALE GENOMIC DNA]</scope>
    <source>
        <strain evidence="5 6">1E1</strain>
    </source>
</reference>
<gene>
    <name evidence="5" type="ORF">Q3O59_13840</name>
</gene>
<feature type="signal peptide" evidence="3">
    <location>
        <begin position="1"/>
        <end position="20"/>
    </location>
</feature>
<dbReference type="EMBL" id="JAUZVY010000006">
    <property type="protein sequence ID" value="MDP4530105.1"/>
    <property type="molecule type" value="Genomic_DNA"/>
</dbReference>
<keyword evidence="2 3" id="KW-0732">Signal</keyword>
<evidence type="ECO:0000256" key="3">
    <source>
        <dbReference type="SAM" id="SignalP"/>
    </source>
</evidence>
<dbReference type="Pfam" id="PF00497">
    <property type="entry name" value="SBP_bac_3"/>
    <property type="match status" value="1"/>
</dbReference>
<sequence>MPLLRWVLLCCGLLPLQLQACLLQMQAQHFPPRFIKQETEQGEVRWQGFNAELYHALARRLDCQAELLEIPWGRALQMLAEGELSMMSNASWNEERAAFAHFIGPVSMERTLVVGPVALQGKVTDLRQLTQVPGQISLMQGVYYGSDFAREVEQNPALQQRLAYVSTSQQKLELLLRGRVQLTFEDSLTLQQLYQQQVLDPHDFIALFTLHENPVYLLVSKAQFDPSQLAQLEAAWQQLVDDGTLAELKQRYFDTSP</sequence>
<name>A0ABT9GSZ7_9GAMM</name>
<evidence type="ECO:0000313" key="5">
    <source>
        <dbReference type="EMBL" id="MDP4530105.1"/>
    </source>
</evidence>
<evidence type="ECO:0000313" key="6">
    <source>
        <dbReference type="Proteomes" id="UP001236258"/>
    </source>
</evidence>
<dbReference type="PANTHER" id="PTHR35936">
    <property type="entry name" value="MEMBRANE-BOUND LYTIC MUREIN TRANSGLYCOSYLASE F"/>
    <property type="match status" value="1"/>
</dbReference>
<evidence type="ECO:0000256" key="2">
    <source>
        <dbReference type="ARBA" id="ARBA00022729"/>
    </source>
</evidence>
<comment type="similarity">
    <text evidence="1">Belongs to the bacterial solute-binding protein 3 family.</text>
</comment>
<evidence type="ECO:0000256" key="1">
    <source>
        <dbReference type="ARBA" id="ARBA00010333"/>
    </source>
</evidence>
<protein>
    <submittedName>
        <fullName evidence="5">Transporter substrate-binding domain-containing protein</fullName>
    </submittedName>
</protein>
<dbReference type="RefSeq" id="WP_305946145.1">
    <property type="nucleotide sequence ID" value="NZ_JAUZVY010000006.1"/>
</dbReference>